<evidence type="ECO:0000256" key="1">
    <source>
        <dbReference type="ARBA" id="ARBA00022801"/>
    </source>
</evidence>
<dbReference type="AlphaFoldDB" id="A0A8J3CI51"/>
<evidence type="ECO:0000313" key="3">
    <source>
        <dbReference type="Proteomes" id="UP000637578"/>
    </source>
</evidence>
<dbReference type="PANTHER" id="PTHR31377:SF0">
    <property type="entry name" value="AGMATINE DEIMINASE-RELATED"/>
    <property type="match status" value="1"/>
</dbReference>
<dbReference type="GO" id="GO:0004668">
    <property type="term" value="F:protein-arginine deiminase activity"/>
    <property type="evidence" value="ECO:0007669"/>
    <property type="project" value="InterPro"/>
</dbReference>
<evidence type="ECO:0000313" key="2">
    <source>
        <dbReference type="EMBL" id="GGM70464.1"/>
    </source>
</evidence>
<dbReference type="SUPFAM" id="SSF55909">
    <property type="entry name" value="Pentein"/>
    <property type="match status" value="1"/>
</dbReference>
<dbReference type="GO" id="GO:0009446">
    <property type="term" value="P:putrescine biosynthetic process"/>
    <property type="evidence" value="ECO:0007669"/>
    <property type="project" value="InterPro"/>
</dbReference>
<keyword evidence="1" id="KW-0378">Hydrolase</keyword>
<dbReference type="RefSeq" id="WP_189060498.1">
    <property type="nucleotide sequence ID" value="NZ_BMMK01000025.1"/>
</dbReference>
<sequence>MPARVPAEWEPHGGCVMVWPWARRVWGRRLRDVQWEFASIARTIARFEPVLVLAHPGTSTRARRSCGPAVRIVEVESDDMWARDTCPVFAVDECGAVLGLEPGFNGWGRKAPMWRRDAALAGELCAHLGIQAKILGPVVEGGAVITDGQGTLILSEECLLNPNRNPGMRKDELASLVAGEYGASTVIWLPYGLSDDETDGHVDGVAAFLAPARVLAQTAWGSGTPDEQRLAHNLEVLRTSTDAMGRRLEVVEIPYCSEIFLGADPVTVSYVNFYLPMGAVIVPTAGTGEDAPALALLGELFPDREVIGVPARAIAWGGGGVHCMTQPVPAGLSTTQWSSLLQPTEFQRR</sequence>
<name>A0A8J3CI51_9PSEU</name>
<dbReference type="InterPro" id="IPR007466">
    <property type="entry name" value="Peptidyl-Arg-deiminase_porph"/>
</dbReference>
<accession>A0A8J3CI51</accession>
<dbReference type="Pfam" id="PF04371">
    <property type="entry name" value="PAD_porph"/>
    <property type="match status" value="1"/>
</dbReference>
<dbReference type="Proteomes" id="UP000637578">
    <property type="component" value="Unassembled WGS sequence"/>
</dbReference>
<keyword evidence="3" id="KW-1185">Reference proteome</keyword>
<reference evidence="2" key="1">
    <citation type="journal article" date="2014" name="Int. J. Syst. Evol. Microbiol.">
        <title>Complete genome sequence of Corynebacterium casei LMG S-19264T (=DSM 44701T), isolated from a smear-ripened cheese.</title>
        <authorList>
            <consortium name="US DOE Joint Genome Institute (JGI-PGF)"/>
            <person name="Walter F."/>
            <person name="Albersmeier A."/>
            <person name="Kalinowski J."/>
            <person name="Ruckert C."/>
        </authorList>
    </citation>
    <scope>NUCLEOTIDE SEQUENCE</scope>
    <source>
        <strain evidence="2">CGMCC 4.5737</strain>
    </source>
</reference>
<proteinExistence type="predicted"/>
<gene>
    <name evidence="2" type="primary">aguA</name>
    <name evidence="2" type="ORF">GCM10012275_46080</name>
</gene>
<dbReference type="GO" id="GO:0047632">
    <property type="term" value="F:agmatine deiminase activity"/>
    <property type="evidence" value="ECO:0007669"/>
    <property type="project" value="TreeGrafter"/>
</dbReference>
<dbReference type="Gene3D" id="3.75.10.10">
    <property type="entry name" value="L-arginine/glycine Amidinotransferase, Chain A"/>
    <property type="match status" value="1"/>
</dbReference>
<reference evidence="2" key="2">
    <citation type="submission" date="2020-09" db="EMBL/GenBank/DDBJ databases">
        <authorList>
            <person name="Sun Q."/>
            <person name="Zhou Y."/>
        </authorList>
    </citation>
    <scope>NUCLEOTIDE SEQUENCE</scope>
    <source>
        <strain evidence="2">CGMCC 4.5737</strain>
    </source>
</reference>
<protein>
    <submittedName>
        <fullName evidence="2">Agmatine deiminase</fullName>
    </submittedName>
</protein>
<dbReference type="PANTHER" id="PTHR31377">
    <property type="entry name" value="AGMATINE DEIMINASE-RELATED"/>
    <property type="match status" value="1"/>
</dbReference>
<organism evidence="2 3">
    <name type="scientific">Longimycelium tulufanense</name>
    <dbReference type="NCBI Taxonomy" id="907463"/>
    <lineage>
        <taxon>Bacteria</taxon>
        <taxon>Bacillati</taxon>
        <taxon>Actinomycetota</taxon>
        <taxon>Actinomycetes</taxon>
        <taxon>Pseudonocardiales</taxon>
        <taxon>Pseudonocardiaceae</taxon>
        <taxon>Longimycelium</taxon>
    </lineage>
</organism>
<comment type="caution">
    <text evidence="2">The sequence shown here is derived from an EMBL/GenBank/DDBJ whole genome shotgun (WGS) entry which is preliminary data.</text>
</comment>
<dbReference type="EMBL" id="BMMK01000025">
    <property type="protein sequence ID" value="GGM70464.1"/>
    <property type="molecule type" value="Genomic_DNA"/>
</dbReference>